<organism evidence="1 2">
    <name type="scientific">Portunus trituberculatus</name>
    <name type="common">Swimming crab</name>
    <name type="synonym">Neptunus trituberculatus</name>
    <dbReference type="NCBI Taxonomy" id="210409"/>
    <lineage>
        <taxon>Eukaryota</taxon>
        <taxon>Metazoa</taxon>
        <taxon>Ecdysozoa</taxon>
        <taxon>Arthropoda</taxon>
        <taxon>Crustacea</taxon>
        <taxon>Multicrustacea</taxon>
        <taxon>Malacostraca</taxon>
        <taxon>Eumalacostraca</taxon>
        <taxon>Eucarida</taxon>
        <taxon>Decapoda</taxon>
        <taxon>Pleocyemata</taxon>
        <taxon>Brachyura</taxon>
        <taxon>Eubrachyura</taxon>
        <taxon>Portunoidea</taxon>
        <taxon>Portunidae</taxon>
        <taxon>Portuninae</taxon>
        <taxon>Portunus</taxon>
    </lineage>
</organism>
<protein>
    <submittedName>
        <fullName evidence="1">Uncharacterized protein</fullName>
    </submittedName>
</protein>
<proteinExistence type="predicted"/>
<keyword evidence="2" id="KW-1185">Reference proteome</keyword>
<accession>A0A5B7G3Y6</accession>
<name>A0A5B7G3Y6_PORTR</name>
<dbReference type="Proteomes" id="UP000324222">
    <property type="component" value="Unassembled WGS sequence"/>
</dbReference>
<sequence length="129" mass="14195">MRVVVMVVVVVVVVVAGVGKCSLISHFTLASLFSSSPSYFPLTLSSSYTYVKLRFVGKDLYLDSLPVATRIFTTYNFFPPRHHSSVLPLEAIILKCTMERKNGPSTRHLIGSLVIEGHGALQLLDSKLI</sequence>
<evidence type="ECO:0000313" key="1">
    <source>
        <dbReference type="EMBL" id="MPC54840.1"/>
    </source>
</evidence>
<gene>
    <name evidence="1" type="ORF">E2C01_048769</name>
</gene>
<evidence type="ECO:0000313" key="2">
    <source>
        <dbReference type="Proteomes" id="UP000324222"/>
    </source>
</evidence>
<comment type="caution">
    <text evidence="1">The sequence shown here is derived from an EMBL/GenBank/DDBJ whole genome shotgun (WGS) entry which is preliminary data.</text>
</comment>
<dbReference type="EMBL" id="VSRR010012678">
    <property type="protein sequence ID" value="MPC54840.1"/>
    <property type="molecule type" value="Genomic_DNA"/>
</dbReference>
<reference evidence="1" key="1">
    <citation type="submission" date="2019-05" db="EMBL/GenBank/DDBJ databases">
        <title>Another draft genome of Portunus trituberculatus and its Hox gene families provides insights of decapod evolution.</title>
        <authorList>
            <person name="Jeong J.-H."/>
            <person name="Song I."/>
            <person name="Kim S."/>
            <person name="Choi T."/>
            <person name="Kim D."/>
            <person name="Ryu S."/>
            <person name="Kim W."/>
        </authorList>
    </citation>
    <scope>NUCLEOTIDE SEQUENCE [LARGE SCALE GENOMIC DNA]</scope>
    <source>
        <tissue evidence="1">Muscle</tissue>
    </source>
</reference>
<dbReference type="AlphaFoldDB" id="A0A5B7G3Y6"/>